<reference evidence="1" key="1">
    <citation type="submission" date="2014-11" db="EMBL/GenBank/DDBJ databases">
        <authorList>
            <person name="Amaro Gonzalez C."/>
        </authorList>
    </citation>
    <scope>NUCLEOTIDE SEQUENCE</scope>
</reference>
<dbReference type="AlphaFoldDB" id="A0A0E9RCP4"/>
<reference evidence="1" key="2">
    <citation type="journal article" date="2015" name="Fish Shellfish Immunol.">
        <title>Early steps in the European eel (Anguilla anguilla)-Vibrio vulnificus interaction in the gills: Role of the RtxA13 toxin.</title>
        <authorList>
            <person name="Callol A."/>
            <person name="Pajuelo D."/>
            <person name="Ebbesson L."/>
            <person name="Teles M."/>
            <person name="MacKenzie S."/>
            <person name="Amaro C."/>
        </authorList>
    </citation>
    <scope>NUCLEOTIDE SEQUENCE</scope>
</reference>
<proteinExistence type="predicted"/>
<evidence type="ECO:0000313" key="1">
    <source>
        <dbReference type="EMBL" id="JAH26577.1"/>
    </source>
</evidence>
<protein>
    <submittedName>
        <fullName evidence="1">Uncharacterized protein</fullName>
    </submittedName>
</protein>
<accession>A0A0E9RCP4</accession>
<sequence>MLNDSTVIVTHETGNLFFIVCGLQKNASELN</sequence>
<dbReference type="EMBL" id="GBXM01082000">
    <property type="protein sequence ID" value="JAH26577.1"/>
    <property type="molecule type" value="Transcribed_RNA"/>
</dbReference>
<organism evidence="1">
    <name type="scientific">Anguilla anguilla</name>
    <name type="common">European freshwater eel</name>
    <name type="synonym">Muraena anguilla</name>
    <dbReference type="NCBI Taxonomy" id="7936"/>
    <lineage>
        <taxon>Eukaryota</taxon>
        <taxon>Metazoa</taxon>
        <taxon>Chordata</taxon>
        <taxon>Craniata</taxon>
        <taxon>Vertebrata</taxon>
        <taxon>Euteleostomi</taxon>
        <taxon>Actinopterygii</taxon>
        <taxon>Neopterygii</taxon>
        <taxon>Teleostei</taxon>
        <taxon>Anguilliformes</taxon>
        <taxon>Anguillidae</taxon>
        <taxon>Anguilla</taxon>
    </lineage>
</organism>
<name>A0A0E9RCP4_ANGAN</name>